<organism evidence="1 2">
    <name type="scientific">Alkalicoccobacillus plakortidis</name>
    <dbReference type="NCBI Taxonomy" id="444060"/>
    <lineage>
        <taxon>Bacteria</taxon>
        <taxon>Bacillati</taxon>
        <taxon>Bacillota</taxon>
        <taxon>Bacilli</taxon>
        <taxon>Bacillales</taxon>
        <taxon>Bacillaceae</taxon>
        <taxon>Alkalicoccobacillus</taxon>
    </lineage>
</organism>
<accession>A0A9D5DQT7</accession>
<sequence>MEVVPEGVRSCLHTGIGNNIDFLIARATAIIESQQRFMKSYDLKMYEEVKEALDWYSKHCLESDLEKDLQEFERLHQKIKEEESL</sequence>
<gene>
    <name evidence="1" type="ORF">AN965_10920</name>
</gene>
<protein>
    <submittedName>
        <fullName evidence="1">Uncharacterized protein</fullName>
    </submittedName>
</protein>
<dbReference type="EMBL" id="LJJD01000022">
    <property type="protein sequence ID" value="KQL56967.1"/>
    <property type="molecule type" value="Genomic_DNA"/>
</dbReference>
<proteinExistence type="predicted"/>
<comment type="caution">
    <text evidence="1">The sequence shown here is derived from an EMBL/GenBank/DDBJ whole genome shotgun (WGS) entry which is preliminary data.</text>
</comment>
<dbReference type="AlphaFoldDB" id="A0A9D5DQT7"/>
<dbReference type="Proteomes" id="UP000051061">
    <property type="component" value="Unassembled WGS sequence"/>
</dbReference>
<keyword evidence="2" id="KW-1185">Reference proteome</keyword>
<evidence type="ECO:0000313" key="1">
    <source>
        <dbReference type="EMBL" id="KQL56967.1"/>
    </source>
</evidence>
<name>A0A9D5DQT7_9BACI</name>
<reference evidence="1 2" key="1">
    <citation type="submission" date="2015-09" db="EMBL/GenBank/DDBJ databases">
        <title>Genome sequencing project for genomic taxonomy and phylogenomics of Bacillus-like bacteria.</title>
        <authorList>
            <person name="Liu B."/>
            <person name="Wang J."/>
            <person name="Zhu Y."/>
            <person name="Liu G."/>
            <person name="Chen Q."/>
            <person name="Chen Z."/>
            <person name="Lan J."/>
            <person name="Che J."/>
            <person name="Ge C."/>
            <person name="Shi H."/>
            <person name="Pan Z."/>
            <person name="Liu X."/>
        </authorList>
    </citation>
    <scope>NUCLEOTIDE SEQUENCE [LARGE SCALE GENOMIC DNA]</scope>
    <source>
        <strain evidence="1 2">DSM 19153</strain>
    </source>
</reference>
<evidence type="ECO:0000313" key="2">
    <source>
        <dbReference type="Proteomes" id="UP000051061"/>
    </source>
</evidence>